<protein>
    <submittedName>
        <fullName evidence="1">Clavaminate synthase-like protein</fullName>
    </submittedName>
</protein>
<dbReference type="EMBL" id="JAGFNK010000009">
    <property type="protein sequence ID" value="KAI9512415.1"/>
    <property type="molecule type" value="Genomic_DNA"/>
</dbReference>
<gene>
    <name evidence="1" type="ORF">F5148DRAFT_1273721</name>
</gene>
<organism evidence="1 2">
    <name type="scientific">Russula earlei</name>
    <dbReference type="NCBI Taxonomy" id="71964"/>
    <lineage>
        <taxon>Eukaryota</taxon>
        <taxon>Fungi</taxon>
        <taxon>Dikarya</taxon>
        <taxon>Basidiomycota</taxon>
        <taxon>Agaricomycotina</taxon>
        <taxon>Agaricomycetes</taxon>
        <taxon>Russulales</taxon>
        <taxon>Russulaceae</taxon>
        <taxon>Russula</taxon>
    </lineage>
</organism>
<comment type="caution">
    <text evidence="1">The sequence shown here is derived from an EMBL/GenBank/DDBJ whole genome shotgun (WGS) entry which is preliminary data.</text>
</comment>
<proteinExistence type="predicted"/>
<keyword evidence="2" id="KW-1185">Reference proteome</keyword>
<sequence>MCPEEEAPVKAASSLPIIDIAPWIEGHDHKGRLSTAAALHAACLEFGFFYLDISSYVAPGEPEELSRLAHEFFNLPQEEKDKISLSNQDHARGYQRLKENITLGKADSHEAIDFYRPVDNPDKTKLLMGENQWPSTPGFREKYEAWIDKMKALGLIVMHAMAMGLGLTDAEWEDLKAQVDDSFWVLRIIGYPPLPNNDDGVSCGAHKDYGCLTFLWADPIRGALQVFLPQQFLAIENPGAVIREEGIEEGIWITADPYARVHSLQYRRESVGEDTRRGSTSDRCVIVWEIWTNGLYKSTIHRVIHRGSDYRIPFFFEPSFNATIAPLEAVRRLREDSNRTTKGHPTSKRILKVYEPTIYGEFLQKKVRNNFAYGEGQAD</sequence>
<accession>A0ACC0UM85</accession>
<dbReference type="Proteomes" id="UP001207468">
    <property type="component" value="Unassembled WGS sequence"/>
</dbReference>
<evidence type="ECO:0000313" key="2">
    <source>
        <dbReference type="Proteomes" id="UP001207468"/>
    </source>
</evidence>
<name>A0ACC0UM85_9AGAM</name>
<reference evidence="1" key="1">
    <citation type="submission" date="2021-03" db="EMBL/GenBank/DDBJ databases">
        <title>Evolutionary priming and transition to the ectomycorrhizal habit in an iconic lineage of mushroom-forming fungi: is preadaptation a requirement?</title>
        <authorList>
            <consortium name="DOE Joint Genome Institute"/>
            <person name="Looney B.P."/>
            <person name="Miyauchi S."/>
            <person name="Morin E."/>
            <person name="Drula E."/>
            <person name="Courty P.E."/>
            <person name="Chicoki N."/>
            <person name="Fauchery L."/>
            <person name="Kohler A."/>
            <person name="Kuo A."/>
            <person name="LaButti K."/>
            <person name="Pangilinan J."/>
            <person name="Lipzen A."/>
            <person name="Riley R."/>
            <person name="Andreopoulos W."/>
            <person name="He G."/>
            <person name="Johnson J."/>
            <person name="Barry K.W."/>
            <person name="Grigoriev I.V."/>
            <person name="Nagy L."/>
            <person name="Hibbett D."/>
            <person name="Henrissat B."/>
            <person name="Matheny P.B."/>
            <person name="Labbe J."/>
            <person name="Martin A.F."/>
        </authorList>
    </citation>
    <scope>NUCLEOTIDE SEQUENCE</scope>
    <source>
        <strain evidence="1">BPL698</strain>
    </source>
</reference>
<evidence type="ECO:0000313" key="1">
    <source>
        <dbReference type="EMBL" id="KAI9512415.1"/>
    </source>
</evidence>